<sequence length="488" mass="55415">MDTTGNILLKAGGKDQVLADFGALCEATTMEGLPKYNTRPTLENLAKFITSQSGGPNKDMALFELCHLVYGVGALKGADALVDFFLSPQKATPSQYKMFLKGGTHASVEYCEEHIRLNYGDKHFDIRFGRMPFLVSVFEFLTSMDDFSYFARFNTLFDNLVESPLSEKLIRDCTNALAADLRKYRIANLSTAQADGKFVQVYKFLSEQSGDHQIILEDDAVLDFWCLHNKGKDYRGYRTVFDLFSDFAKSFEETQRLEASHNATRLGVNMEEGEIDIANEDVECDALADWVMPFNTFDQESFSDVRFFKKSSERNPVEKLMAYGPDALRLPLAFLRYEIFGQVQSGITNDLQVGRPKASVEQRISCEGLLSYEERLLQCESILEHVKKLQASSLHVLSQKDDNVIAFPQNAKDEAKAAFSKMNRKGFDEEALENMDVFEQAAQALIVMERQLIAYMDRLKAKDAPKHFEDDKKSFSTQFEHLYQEVLT</sequence>
<dbReference type="RefSeq" id="WP_069190267.1">
    <property type="nucleotide sequence ID" value="NZ_FLYE01000048.1"/>
</dbReference>
<dbReference type="EMBL" id="FLYE01000048">
    <property type="protein sequence ID" value="SCA58268.1"/>
    <property type="molecule type" value="Genomic_DNA"/>
</dbReference>
<gene>
    <name evidence="1" type="ORF">MTBPR1_90115</name>
</gene>
<accession>A0A1C3RM05</accession>
<evidence type="ECO:0000313" key="2">
    <source>
        <dbReference type="Proteomes" id="UP000231658"/>
    </source>
</evidence>
<dbReference type="Proteomes" id="UP000231658">
    <property type="component" value="Unassembled WGS sequence"/>
</dbReference>
<keyword evidence="2" id="KW-1185">Reference proteome</keyword>
<reference evidence="1 2" key="1">
    <citation type="submission" date="2016-07" db="EMBL/GenBank/DDBJ databases">
        <authorList>
            <person name="Lefevre C.T."/>
        </authorList>
    </citation>
    <scope>NUCLEOTIDE SEQUENCE [LARGE SCALE GENOMIC DNA]</scope>
    <source>
        <strain evidence="1">PR1</strain>
    </source>
</reference>
<dbReference type="OrthoDB" id="8431515at2"/>
<dbReference type="STRING" id="1867952.MTBPR1_90115"/>
<evidence type="ECO:0000313" key="1">
    <source>
        <dbReference type="EMBL" id="SCA58268.1"/>
    </source>
</evidence>
<organism evidence="1 2">
    <name type="scientific">Candidatus Terasakiella magnetica</name>
    <dbReference type="NCBI Taxonomy" id="1867952"/>
    <lineage>
        <taxon>Bacteria</taxon>
        <taxon>Pseudomonadati</taxon>
        <taxon>Pseudomonadota</taxon>
        <taxon>Alphaproteobacteria</taxon>
        <taxon>Rhodospirillales</taxon>
        <taxon>Terasakiellaceae</taxon>
        <taxon>Terasakiella</taxon>
    </lineage>
</organism>
<name>A0A1C3RM05_9PROT</name>
<dbReference type="AlphaFoldDB" id="A0A1C3RM05"/>
<proteinExistence type="predicted"/>
<protein>
    <submittedName>
        <fullName evidence="1">Uncharacterized protein</fullName>
    </submittedName>
</protein>